<proteinExistence type="predicted"/>
<gene>
    <name evidence="1" type="ORF">BSPA14S_I0021</name>
</gene>
<geneLocation type="plasmid" evidence="1 2">
    <name>A14S_lp28-4</name>
</geneLocation>
<evidence type="ECO:0000313" key="1">
    <source>
        <dbReference type="EMBL" id="ACN53400.1"/>
    </source>
</evidence>
<accession>C0RCA0</accession>
<organism evidence="1 2">
    <name type="scientific">Borreliella spielmanii A14S</name>
    <dbReference type="NCBI Taxonomy" id="498742"/>
    <lineage>
        <taxon>Bacteria</taxon>
        <taxon>Pseudomonadati</taxon>
        <taxon>Spirochaetota</taxon>
        <taxon>Spirochaetia</taxon>
        <taxon>Spirochaetales</taxon>
        <taxon>Borreliaceae</taxon>
        <taxon>Borreliella</taxon>
    </lineage>
</organism>
<sequence>MINLYYFIKTLYKYSKYFKKILYKFKVFESLRQHILRIYS</sequence>
<evidence type="ECO:0000313" key="2">
    <source>
        <dbReference type="Proteomes" id="UP000003481"/>
    </source>
</evidence>
<keyword evidence="1" id="KW-0614">Plasmid</keyword>
<protein>
    <submittedName>
        <fullName evidence="1">Uncharacterized protein</fullName>
    </submittedName>
</protein>
<reference evidence="1 2" key="1">
    <citation type="journal article" date="2012" name="J. Bacteriol.">
        <title>Whole-Genome Sequences of Borrelia bissettii, Borrelia valaisiana, and Borrelia spielmanii.</title>
        <authorList>
            <person name="Schutzer S.E."/>
            <person name="Fraser-Liggett C.M."/>
            <person name="Qiu W.G."/>
            <person name="Kraiczy P."/>
            <person name="Mongodin E.F."/>
            <person name="Dunn J.J."/>
            <person name="Luft B.J."/>
            <person name="Casjens S.R."/>
        </authorList>
    </citation>
    <scope>NUCLEOTIDE SEQUENCE [LARGE SCALE GENOMIC DNA]</scope>
    <source>
        <strain evidence="1 2">A14S</strain>
        <plasmid evidence="1 2">A14S_lp28-4</plasmid>
    </source>
</reference>
<dbReference type="AlphaFoldDB" id="C0RCA0"/>
<name>C0RCA0_9SPIR</name>
<dbReference type="EMBL" id="CP001470">
    <property type="protein sequence ID" value="ACN53400.1"/>
    <property type="molecule type" value="Genomic_DNA"/>
</dbReference>
<dbReference type="HOGENOM" id="CLU_3285887_0_0_12"/>
<dbReference type="Proteomes" id="UP000003481">
    <property type="component" value="Plasmid A14S_lp28-4"/>
</dbReference>